<evidence type="ECO:0000313" key="7">
    <source>
        <dbReference type="EMBL" id="KAL1496464.1"/>
    </source>
</evidence>
<dbReference type="InterPro" id="IPR011531">
    <property type="entry name" value="HCO3_transpt-like_TM_dom"/>
</dbReference>
<evidence type="ECO:0000313" key="8">
    <source>
        <dbReference type="Proteomes" id="UP001515480"/>
    </source>
</evidence>
<gene>
    <name evidence="7" type="ORF">AB1Y20_016418</name>
</gene>
<feature type="transmembrane region" description="Helical" evidence="5">
    <location>
        <begin position="200"/>
        <end position="222"/>
    </location>
</feature>
<feature type="domain" description="Bicarbonate transporter-like transmembrane" evidence="6">
    <location>
        <begin position="201"/>
        <end position="542"/>
    </location>
</feature>
<proteinExistence type="predicted"/>
<evidence type="ECO:0000256" key="3">
    <source>
        <dbReference type="ARBA" id="ARBA00022989"/>
    </source>
</evidence>
<keyword evidence="4 5" id="KW-0472">Membrane</keyword>
<name>A0AB34IFT7_PRYPA</name>
<dbReference type="GO" id="GO:0050801">
    <property type="term" value="P:monoatomic ion homeostasis"/>
    <property type="evidence" value="ECO:0007669"/>
    <property type="project" value="TreeGrafter"/>
</dbReference>
<sequence length="565" mass="61378">MIAEMALEESEEEAEEEKGRRCCAGVARELAQRNTYCAADYLTAFRYAQKTVAAALFMFFATLFSTVALGALVEKKTASRIGLTEYLSMNAAAGVLHSLFAAQPLLVLRPTGPISAITCKLADLSDRLALDFHECLAATGLCVGAMMGAVAALELSRHIARLTPFTHDIFACFVCSIYVHDGVSDVLGGFQDATLPLFGASLFSLHLALLTLGASLWLSGAVGWRVLPRALRSFLSDYSVTLAVVLTTLASYHWRAADVRRIALPDEFGPTCFRHVTLHPPPGGVSCFHAHAQVSSDSMPIDADVQRRPWLIPFPPLDPYLWAVAFASAVPITFFFFMDQNISSLLCQLPEMGLARGHYLHSSFLAMAIFNAVGPMFGCPFVTGSLPHSPQFVRALSFRRPTNSERVELVVAESRVAPLLMYAMIALPLLVPSLLETIPESAIDGILAYVGYEGIITTGLWQRVKLLFTPSDEFPARLGEMSPTRVHLYTLLQLSLLGLCWIINLSPFGLCVAFLIVALVPLRECVLPRLFAPDELAALDKDLASGTSESAKLVEREVSYAAVGG</sequence>
<evidence type="ECO:0000259" key="6">
    <source>
        <dbReference type="Pfam" id="PF00955"/>
    </source>
</evidence>
<protein>
    <recommendedName>
        <fullName evidence="6">Bicarbonate transporter-like transmembrane domain-containing protein</fullName>
    </recommendedName>
</protein>
<evidence type="ECO:0000256" key="5">
    <source>
        <dbReference type="SAM" id="Phobius"/>
    </source>
</evidence>
<dbReference type="GO" id="GO:0005452">
    <property type="term" value="F:solute:inorganic anion antiporter activity"/>
    <property type="evidence" value="ECO:0007669"/>
    <property type="project" value="InterPro"/>
</dbReference>
<dbReference type="Pfam" id="PF00955">
    <property type="entry name" value="HCO3_cotransp"/>
    <property type="match status" value="2"/>
</dbReference>
<evidence type="ECO:0000256" key="1">
    <source>
        <dbReference type="ARBA" id="ARBA00004141"/>
    </source>
</evidence>
<feature type="transmembrane region" description="Helical" evidence="5">
    <location>
        <begin position="234"/>
        <end position="254"/>
    </location>
</feature>
<feature type="transmembrane region" description="Helical" evidence="5">
    <location>
        <begin position="86"/>
        <end position="106"/>
    </location>
</feature>
<feature type="domain" description="Bicarbonate transporter-like transmembrane" evidence="6">
    <location>
        <begin position="22"/>
        <end position="192"/>
    </location>
</feature>
<dbReference type="GO" id="GO:0006820">
    <property type="term" value="P:monoatomic anion transport"/>
    <property type="evidence" value="ECO:0007669"/>
    <property type="project" value="InterPro"/>
</dbReference>
<comment type="caution">
    <text evidence="7">The sequence shown here is derived from an EMBL/GenBank/DDBJ whole genome shotgun (WGS) entry which is preliminary data.</text>
</comment>
<keyword evidence="3 5" id="KW-1133">Transmembrane helix</keyword>
<evidence type="ECO:0000256" key="4">
    <source>
        <dbReference type="ARBA" id="ARBA00023136"/>
    </source>
</evidence>
<feature type="transmembrane region" description="Helical" evidence="5">
    <location>
        <begin position="162"/>
        <end position="180"/>
    </location>
</feature>
<reference evidence="7 8" key="1">
    <citation type="journal article" date="2024" name="Science">
        <title>Giant polyketide synthase enzymes in the biosynthesis of giant marine polyether toxins.</title>
        <authorList>
            <person name="Fallon T.R."/>
            <person name="Shende V.V."/>
            <person name="Wierzbicki I.H."/>
            <person name="Pendleton A.L."/>
            <person name="Watervoot N.F."/>
            <person name="Auber R.P."/>
            <person name="Gonzalez D.J."/>
            <person name="Wisecaver J.H."/>
            <person name="Moore B.S."/>
        </authorList>
    </citation>
    <scope>NUCLEOTIDE SEQUENCE [LARGE SCALE GENOMIC DNA]</scope>
    <source>
        <strain evidence="7 8">12B1</strain>
    </source>
</reference>
<keyword evidence="2 5" id="KW-0812">Transmembrane</keyword>
<dbReference type="AlphaFoldDB" id="A0AB34IFT7"/>
<keyword evidence="8" id="KW-1185">Reference proteome</keyword>
<feature type="transmembrane region" description="Helical" evidence="5">
    <location>
        <begin position="136"/>
        <end position="155"/>
    </location>
</feature>
<feature type="transmembrane region" description="Helical" evidence="5">
    <location>
        <begin position="442"/>
        <end position="461"/>
    </location>
</feature>
<feature type="transmembrane region" description="Helical" evidence="5">
    <location>
        <begin position="359"/>
        <end position="383"/>
    </location>
</feature>
<feature type="transmembrane region" description="Helical" evidence="5">
    <location>
        <begin position="320"/>
        <end position="338"/>
    </location>
</feature>
<dbReference type="PANTHER" id="PTHR11453">
    <property type="entry name" value="ANION EXCHANGE PROTEIN"/>
    <property type="match status" value="1"/>
</dbReference>
<dbReference type="GO" id="GO:0005886">
    <property type="term" value="C:plasma membrane"/>
    <property type="evidence" value="ECO:0007669"/>
    <property type="project" value="TreeGrafter"/>
</dbReference>
<feature type="transmembrane region" description="Helical" evidence="5">
    <location>
        <begin position="416"/>
        <end position="435"/>
    </location>
</feature>
<dbReference type="PANTHER" id="PTHR11453:SF127">
    <property type="entry name" value="SOLUTE CARRIER FAMILY 4 MEMBER 11"/>
    <property type="match status" value="1"/>
</dbReference>
<dbReference type="InterPro" id="IPR003020">
    <property type="entry name" value="HCO3_transpt_euk"/>
</dbReference>
<dbReference type="EMBL" id="JBGBPQ010000029">
    <property type="protein sequence ID" value="KAL1496464.1"/>
    <property type="molecule type" value="Genomic_DNA"/>
</dbReference>
<feature type="transmembrane region" description="Helical" evidence="5">
    <location>
        <begin position="52"/>
        <end position="74"/>
    </location>
</feature>
<organism evidence="7 8">
    <name type="scientific">Prymnesium parvum</name>
    <name type="common">Toxic golden alga</name>
    <dbReference type="NCBI Taxonomy" id="97485"/>
    <lineage>
        <taxon>Eukaryota</taxon>
        <taxon>Haptista</taxon>
        <taxon>Haptophyta</taxon>
        <taxon>Prymnesiophyceae</taxon>
        <taxon>Prymnesiales</taxon>
        <taxon>Prymnesiaceae</taxon>
        <taxon>Prymnesium</taxon>
    </lineage>
</organism>
<comment type="subcellular location">
    <subcellularLocation>
        <location evidence="1">Membrane</location>
        <topology evidence="1">Multi-pass membrane protein</topology>
    </subcellularLocation>
</comment>
<accession>A0AB34IFT7</accession>
<evidence type="ECO:0000256" key="2">
    <source>
        <dbReference type="ARBA" id="ARBA00022692"/>
    </source>
</evidence>
<feature type="transmembrane region" description="Helical" evidence="5">
    <location>
        <begin position="491"/>
        <end position="520"/>
    </location>
</feature>
<dbReference type="Proteomes" id="UP001515480">
    <property type="component" value="Unassembled WGS sequence"/>
</dbReference>